<evidence type="ECO:0000256" key="6">
    <source>
        <dbReference type="ARBA" id="ARBA00023002"/>
    </source>
</evidence>
<dbReference type="PANTHER" id="PTHR43014:SF2">
    <property type="entry name" value="MERCURIC REDUCTASE"/>
    <property type="match status" value="1"/>
</dbReference>
<dbReference type="PRINTS" id="PR00368">
    <property type="entry name" value="FADPNR"/>
</dbReference>
<proteinExistence type="inferred from homology"/>
<dbReference type="GO" id="GO:0005886">
    <property type="term" value="C:plasma membrane"/>
    <property type="evidence" value="ECO:0007669"/>
    <property type="project" value="UniProtKB-ARBA"/>
</dbReference>
<evidence type="ECO:0000256" key="3">
    <source>
        <dbReference type="ARBA" id="ARBA00022630"/>
    </source>
</evidence>
<evidence type="ECO:0000256" key="5">
    <source>
        <dbReference type="ARBA" id="ARBA00022857"/>
    </source>
</evidence>
<dbReference type="Pfam" id="PF02852">
    <property type="entry name" value="Pyr_redox_dim"/>
    <property type="match status" value="1"/>
</dbReference>
<dbReference type="OrthoDB" id="9800167at2"/>
<dbReference type="GO" id="GO:0003955">
    <property type="term" value="F:NAD(P)H dehydrogenase (quinone) activity"/>
    <property type="evidence" value="ECO:0007669"/>
    <property type="project" value="TreeGrafter"/>
</dbReference>
<keyword evidence="4 9" id="KW-0274">FAD</keyword>
<dbReference type="Gene3D" id="3.50.50.60">
    <property type="entry name" value="FAD/NAD(P)-binding domain"/>
    <property type="match status" value="2"/>
</dbReference>
<dbReference type="EMBL" id="LNYC01000077">
    <property type="protein sequence ID" value="KTC95860.1"/>
    <property type="molecule type" value="Genomic_DNA"/>
</dbReference>
<dbReference type="SUPFAM" id="SSF51905">
    <property type="entry name" value="FAD/NAD(P)-binding domain"/>
    <property type="match status" value="1"/>
</dbReference>
<dbReference type="PRINTS" id="PR00411">
    <property type="entry name" value="PNDRDTASEI"/>
</dbReference>
<gene>
    <name evidence="10" type="primary">merA1</name>
    <name evidence="10" type="ORF">Lgee_2240</name>
</gene>
<keyword evidence="5" id="KW-0521">NADP</keyword>
<evidence type="ECO:0000256" key="8">
    <source>
        <dbReference type="ARBA" id="ARBA00023284"/>
    </source>
</evidence>
<dbReference type="Pfam" id="PF09335">
    <property type="entry name" value="VTT_dom"/>
    <property type="match status" value="1"/>
</dbReference>
<comment type="cofactor">
    <cofactor evidence="1">
        <name>FAD</name>
        <dbReference type="ChEBI" id="CHEBI:57692"/>
    </cofactor>
</comment>
<dbReference type="InterPro" id="IPR016156">
    <property type="entry name" value="FAD/NAD-linked_Rdtase_dimer_sf"/>
</dbReference>
<dbReference type="InterPro" id="IPR032816">
    <property type="entry name" value="VTT_dom"/>
</dbReference>
<evidence type="ECO:0000313" key="11">
    <source>
        <dbReference type="Proteomes" id="UP000054785"/>
    </source>
</evidence>
<evidence type="ECO:0000256" key="1">
    <source>
        <dbReference type="ARBA" id="ARBA00001974"/>
    </source>
</evidence>
<dbReference type="RefSeq" id="WP_028386496.1">
    <property type="nucleotide sequence ID" value="NZ_CAAAHN010000003.1"/>
</dbReference>
<keyword evidence="6 9" id="KW-0560">Oxidoreductase</keyword>
<dbReference type="SUPFAM" id="SSF55424">
    <property type="entry name" value="FAD/NAD-linked reductases, dimerisation (C-terminal) domain"/>
    <property type="match status" value="1"/>
</dbReference>
<evidence type="ECO:0000256" key="2">
    <source>
        <dbReference type="ARBA" id="ARBA00007532"/>
    </source>
</evidence>
<dbReference type="GO" id="GO:0050660">
    <property type="term" value="F:flavin adenine dinucleotide binding"/>
    <property type="evidence" value="ECO:0007669"/>
    <property type="project" value="TreeGrafter"/>
</dbReference>
<keyword evidence="7" id="KW-1015">Disulfide bond</keyword>
<reference evidence="10 11" key="1">
    <citation type="submission" date="2015-11" db="EMBL/GenBank/DDBJ databases">
        <title>Genomic analysis of 38 Legionella species identifies large and diverse effector repertoires.</title>
        <authorList>
            <person name="Burstein D."/>
            <person name="Amaro F."/>
            <person name="Zusman T."/>
            <person name="Lifshitz Z."/>
            <person name="Cohen O."/>
            <person name="Gilbert J.A."/>
            <person name="Pupko T."/>
            <person name="Shuman H.A."/>
            <person name="Segal G."/>
        </authorList>
    </citation>
    <scope>NUCLEOTIDE SEQUENCE [LARGE SCALE GENOMIC DNA]</scope>
    <source>
        <strain evidence="10 11">ATCC 49504</strain>
    </source>
</reference>
<dbReference type="InterPro" id="IPR023753">
    <property type="entry name" value="FAD/NAD-binding_dom"/>
</dbReference>
<dbReference type="InterPro" id="IPR036188">
    <property type="entry name" value="FAD/NAD-bd_sf"/>
</dbReference>
<evidence type="ECO:0000256" key="4">
    <source>
        <dbReference type="ARBA" id="ARBA00022827"/>
    </source>
</evidence>
<dbReference type="PROSITE" id="PS00076">
    <property type="entry name" value="PYRIDINE_REDOX_1"/>
    <property type="match status" value="1"/>
</dbReference>
<accession>A0A0W0TJS5</accession>
<protein>
    <submittedName>
        <fullName evidence="10">Mercuric reductase</fullName>
    </submittedName>
</protein>
<dbReference type="PANTHER" id="PTHR43014">
    <property type="entry name" value="MERCURIC REDUCTASE"/>
    <property type="match status" value="1"/>
</dbReference>
<keyword evidence="8 9" id="KW-0676">Redox-active center</keyword>
<keyword evidence="11" id="KW-1185">Reference proteome</keyword>
<dbReference type="PATRIC" id="fig|45065.4.peg.2433"/>
<comment type="caution">
    <text evidence="10">The sequence shown here is derived from an EMBL/GenBank/DDBJ whole genome shotgun (WGS) entry which is preliminary data.</text>
</comment>
<dbReference type="AlphaFoldDB" id="A0A0W0TJS5"/>
<evidence type="ECO:0000256" key="9">
    <source>
        <dbReference type="RuleBase" id="RU003691"/>
    </source>
</evidence>
<comment type="similarity">
    <text evidence="2 9">Belongs to the class-I pyridine nucleotide-disulfide oxidoreductase family.</text>
</comment>
<keyword evidence="3 9" id="KW-0285">Flavoprotein</keyword>
<organism evidence="10 11">
    <name type="scientific">Legionella geestiana</name>
    <dbReference type="NCBI Taxonomy" id="45065"/>
    <lineage>
        <taxon>Bacteria</taxon>
        <taxon>Pseudomonadati</taxon>
        <taxon>Pseudomonadota</taxon>
        <taxon>Gammaproteobacteria</taxon>
        <taxon>Legionellales</taxon>
        <taxon>Legionellaceae</taxon>
        <taxon>Legionella</taxon>
    </lineage>
</organism>
<dbReference type="InterPro" id="IPR012999">
    <property type="entry name" value="Pyr_OxRdtase_I_AS"/>
</dbReference>
<sequence length="716" mass="77750">MNTSTMRRWLPLIALIGLFILFFSLRLDNCLNFTALKDHRTTLITWAETHFLTTSILFIAVYTAAVAVSIPGAVFLTLAGGFMFGIGWGLVLVVLSATLGATLLFLAVRTTLGVSLSRRASGWIESMHQGFQNHAFSYLLTLRLIPLFPFWVVNIVPALLGVRAKTFILATFIGIIPGSTVYVLLGNSLSEIFAANQTPDLGIIFEPKVLGPLLALAALSLIPVLYRVFTGKRNQRDEDHCPVKSCDLAIIGAGAGGLSLAAGAAQLGLNVVLVESGKMGGDCLNYGCVPSKSLLAAAKSFYHLKNASQFGIHAETLSVDFPKVMQHVRAVIANIAMHDSVSRFESLGVEVIKAAGTFLGPDSLKAGENIIHARHFVIATGSSASIPPICGLDSVSFLTNETIFNLEEQPEHLIVIGGGPVGCELGQAFAMLGSRVTILEESTILPKDDANCVAIVRDSLKAMNVAVYEGISIRHIESHPDGGSTLFFECNGESQTTTGSHLLIATGRKANLEGLHLERAGISFTPKGIDVNARLQTSNRRIYAIGDVAGPYQFTHMASYHAGIVLRNIVFKLPAKVDYRAVPWVTFTEPELAHAGLSALDALKRSDTQFTEWLYVDNDKAQTEHALNGKIKIITDKKARILGVTVVGSNAGELILPWVMAIRERKTLRCFTDVIAPYPTLSELSKRVAGEFYKPRLFSEKTRWLVRWLQKIRINA</sequence>
<dbReference type="InterPro" id="IPR004099">
    <property type="entry name" value="Pyr_nucl-diS_OxRdtase_dimer"/>
</dbReference>
<dbReference type="Proteomes" id="UP000054785">
    <property type="component" value="Unassembled WGS sequence"/>
</dbReference>
<dbReference type="GO" id="GO:0016668">
    <property type="term" value="F:oxidoreductase activity, acting on a sulfur group of donors, NAD(P) as acceptor"/>
    <property type="evidence" value="ECO:0007669"/>
    <property type="project" value="InterPro"/>
</dbReference>
<evidence type="ECO:0000256" key="7">
    <source>
        <dbReference type="ARBA" id="ARBA00023157"/>
    </source>
</evidence>
<dbReference type="Pfam" id="PF07992">
    <property type="entry name" value="Pyr_redox_2"/>
    <property type="match status" value="1"/>
</dbReference>
<dbReference type="Gene3D" id="3.30.390.30">
    <property type="match status" value="1"/>
</dbReference>
<dbReference type="STRING" id="45065.Lgee_2240"/>
<name>A0A0W0TJS5_9GAMM</name>
<evidence type="ECO:0000313" key="10">
    <source>
        <dbReference type="EMBL" id="KTC95860.1"/>
    </source>
</evidence>